<dbReference type="PANTHER" id="PTHR43399">
    <property type="entry name" value="SUBTILISIN-RELATED"/>
    <property type="match status" value="1"/>
</dbReference>
<feature type="active site" description="Charge relay system" evidence="4">
    <location>
        <position position="526"/>
    </location>
</feature>
<dbReference type="NCBIfam" id="TIGR04183">
    <property type="entry name" value="Por_Secre_tail"/>
    <property type="match status" value="1"/>
</dbReference>
<name>A0A7V0Z4J0_UNCW3</name>
<dbReference type="InterPro" id="IPR008963">
    <property type="entry name" value="Purple_acid_Pase-like_N"/>
</dbReference>
<evidence type="ECO:0000313" key="6">
    <source>
        <dbReference type="EMBL" id="HDY58480.1"/>
    </source>
</evidence>
<protein>
    <submittedName>
        <fullName evidence="6">T9SS type A sorting domain-containing protein</fullName>
    </submittedName>
</protein>
<keyword evidence="3 4" id="KW-0720">Serine protease</keyword>
<reference evidence="6" key="1">
    <citation type="journal article" date="2020" name="mSystems">
        <title>Genome- and Community-Level Interaction Insights into Carbon Utilization and Element Cycling Functions of Hydrothermarchaeota in Hydrothermal Sediment.</title>
        <authorList>
            <person name="Zhou Z."/>
            <person name="Liu Y."/>
            <person name="Xu W."/>
            <person name="Pan J."/>
            <person name="Luo Z.H."/>
            <person name="Li M."/>
        </authorList>
    </citation>
    <scope>NUCLEOTIDE SEQUENCE [LARGE SCALE GENOMIC DNA]</scope>
    <source>
        <strain evidence="6">SpSt-258</strain>
    </source>
</reference>
<dbReference type="GO" id="GO:0006508">
    <property type="term" value="P:proteolysis"/>
    <property type="evidence" value="ECO:0007669"/>
    <property type="project" value="UniProtKB-KW"/>
</dbReference>
<sequence length="1530" mass="167402">MKKILLILIMVGLGLGAKSPNPGQTKPVTPVIIEHSGENVVGEANRTDVIPIFSSQMKSQFIPVQYGDATKIVFSNGISFDTKLLGKIGEPDLPVDLKTQYREDETGYYIVQFTGPIYGPEKDWLEARGAKIHFYIPHYGFLVSLKGKETKDAIIANPSVNWFGTYQPAYKLSGLFGRVGQRHKVTIILFNDADMLATVDRIKAITGEKEVMTSDNGINKMVWVDVDKDELTTLANIKEVYWLEPYIQPEMHNQQYQWVVQCGWLATAPPGNDNTYRRMWAMGILGQGEIINHCDSGINTSHYQHRAGSPAITTWGVYPTHNKIVAYDSGAPVNIVFGDGSGASYHGTHTGCTAAGNDTTLGTDYRDGIAKMARLYHNDCGDNASASIYTFGDLNDLYIRPYNKYYASHGIRAYMSTNSWGAAVAGAYTSMSLNVDQFMWAHKDFLLFFSNGNSGTAGSVGSPATAKNCVSVGGTLNGTSCRSYYTTTSRGPTQDGRLKPTILTPGSSISSATSGTTTYTLMSGTSMSSPGACGSGALVRQYLREGWYPTGKKVAGNAWSYISAAMIKAILINCADTNVTQGTYGYVPNNNLGWGRVDLDSTLYFAGDSRKTLLLDDTIGVLTGERKDYHFNVPAGASVLKITVVWTDYPGNPAVNRQIVNDLDLYAQIGSTYYRGNQYSLGQSVANPSGRDSVNVEECIRVNTPSAGDWLVRIEGRNVPYGPQPFALVITYSAATVAGVVSTNKPVYRANDFIVDTVRVRVEDNNFGAVGVRDTVRVVLTGKYIETQPETLKCVELAESSYVFKGEIPLLFRGATHNDGRLSVCQGDTIYVSYTDANPSYISTTWAAVDAWYFNISNVHCENIDATSVDVCWTTNDGANSKVYYGTNPSNLNQVVQVDTPFVTPHRVKLTGLTPNTIYYYDVESKDFRGNVVHDNNGGAHYTFKTKAQAGVDVLVVLLNNNCEGEEFAHPDFMAKALQTGGWTYNWWETMTNGQFTRNDLKWYKAVYFQIAQENYPVWTVAQKETIKLYHDGGARFAMTGHDAGWDTWMYSRVDTLFCKNYLHFRYIGDIVATTWTSVRGIAGDPISGNYTSGVTYQPFRQGAAGDSILLSGTGAPGTGTYVWHGPVANDSCGIKWESTNNMGTPGDGVWGGQRTRVVHNAFEITQIDTTNPNSTTRADILNNMFIWLIGHDHPDVTISSPVGGQTYTSSPITISWTATAYGGAAIDTTWIEYSPDAGQTWYLIASGTNLTSPYSWDVSALQNRTTYRVKVTVCDKNVYPSLKGFAETGNFRINIPGNDDLGPKVIPNSIVVANNPKFVTATDTLLSFTAVISDSETGLSTVGAASYIANSPGGNSSGEVPMQVTDGAWDEIVEDVNGSIRLLYTPGAVRVCSLFVRGRDNATYRAQNWGAWYYRTFTLIDGDIRPNVGIEEARVSPLTYNLSGPVPNPTKGIIRISYAVPKTSRVNIKVYNCLGQVVRTLVDGELEPGVYTINWNGKDDAGRQLPAGIYFYQMVSDDFVGTKKAILLK</sequence>
<dbReference type="InterPro" id="IPR026444">
    <property type="entry name" value="Secre_tail"/>
</dbReference>
<accession>A0A7V0Z4J0</accession>
<evidence type="ECO:0000256" key="3">
    <source>
        <dbReference type="ARBA" id="ARBA00022825"/>
    </source>
</evidence>
<evidence type="ECO:0000256" key="1">
    <source>
        <dbReference type="ARBA" id="ARBA00022670"/>
    </source>
</evidence>
<dbReference type="GO" id="GO:0003993">
    <property type="term" value="F:acid phosphatase activity"/>
    <property type="evidence" value="ECO:0007669"/>
    <property type="project" value="InterPro"/>
</dbReference>
<dbReference type="Gene3D" id="2.60.40.380">
    <property type="entry name" value="Purple acid phosphatase-like, N-terminal"/>
    <property type="match status" value="1"/>
</dbReference>
<dbReference type="CDD" id="cd04842">
    <property type="entry name" value="Peptidases_S8_Kp43_protease"/>
    <property type="match status" value="1"/>
</dbReference>
<gene>
    <name evidence="6" type="ORF">ENP86_02875</name>
</gene>
<dbReference type="InterPro" id="IPR003961">
    <property type="entry name" value="FN3_dom"/>
</dbReference>
<dbReference type="Gene3D" id="2.60.120.380">
    <property type="match status" value="1"/>
</dbReference>
<dbReference type="InterPro" id="IPR008979">
    <property type="entry name" value="Galactose-bd-like_sf"/>
</dbReference>
<dbReference type="Pfam" id="PF13860">
    <property type="entry name" value="FlgD_ig"/>
    <property type="match status" value="1"/>
</dbReference>
<dbReference type="Pfam" id="PF16656">
    <property type="entry name" value="Pur_ac_phosph_N"/>
    <property type="match status" value="1"/>
</dbReference>
<organism evidence="6">
    <name type="scientific">candidate division WOR-3 bacterium</name>
    <dbReference type="NCBI Taxonomy" id="2052148"/>
    <lineage>
        <taxon>Bacteria</taxon>
        <taxon>Bacteria division WOR-3</taxon>
    </lineage>
</organism>
<dbReference type="InterPro" id="IPR036116">
    <property type="entry name" value="FN3_sf"/>
</dbReference>
<dbReference type="InterPro" id="IPR015914">
    <property type="entry name" value="PAPs_N"/>
</dbReference>
<dbReference type="Gene3D" id="3.40.50.200">
    <property type="entry name" value="Peptidase S8/S53 domain"/>
    <property type="match status" value="1"/>
</dbReference>
<dbReference type="InterPro" id="IPR034058">
    <property type="entry name" value="TagA/B/C/D_pept_dom"/>
</dbReference>
<dbReference type="InterPro" id="IPR000209">
    <property type="entry name" value="Peptidase_S8/S53_dom"/>
</dbReference>
<feature type="active site" description="Charge relay system" evidence="4">
    <location>
        <position position="295"/>
    </location>
</feature>
<keyword evidence="1 4" id="KW-0645">Protease</keyword>
<comment type="caution">
    <text evidence="6">The sequence shown here is derived from an EMBL/GenBank/DDBJ whole genome shotgun (WGS) entry which is preliminary data.</text>
</comment>
<feature type="domain" description="Fibronectin type-III" evidence="5">
    <location>
        <begin position="1198"/>
        <end position="1297"/>
    </location>
</feature>
<dbReference type="InterPro" id="IPR051048">
    <property type="entry name" value="Peptidase_S8/S53_subtilisin"/>
</dbReference>
<dbReference type="InterPro" id="IPR013783">
    <property type="entry name" value="Ig-like_fold"/>
</dbReference>
<comment type="similarity">
    <text evidence="4">Belongs to the peptidase S8 family.</text>
</comment>
<dbReference type="EMBL" id="DSKY01000009">
    <property type="protein sequence ID" value="HDY58480.1"/>
    <property type="molecule type" value="Genomic_DNA"/>
</dbReference>
<dbReference type="CDD" id="cd00063">
    <property type="entry name" value="FN3"/>
    <property type="match status" value="2"/>
</dbReference>
<evidence type="ECO:0000259" key="5">
    <source>
        <dbReference type="PROSITE" id="PS50853"/>
    </source>
</evidence>
<dbReference type="Gene3D" id="2.60.40.4070">
    <property type="match status" value="1"/>
</dbReference>
<dbReference type="PANTHER" id="PTHR43399:SF5">
    <property type="entry name" value="PEPTIDASE S8 FAMILY WITH PROTEASE-ASSOCIATED DOMAIN"/>
    <property type="match status" value="1"/>
</dbReference>
<proteinExistence type="inferred from homology"/>
<dbReference type="Gene3D" id="2.60.40.10">
    <property type="entry name" value="Immunoglobulins"/>
    <property type="match status" value="1"/>
</dbReference>
<dbReference type="InterPro" id="IPR036852">
    <property type="entry name" value="Peptidase_S8/S53_dom_sf"/>
</dbReference>
<keyword evidence="2 4" id="KW-0378">Hydrolase</keyword>
<evidence type="ECO:0000256" key="4">
    <source>
        <dbReference type="PROSITE-ProRule" id="PRU01240"/>
    </source>
</evidence>
<dbReference type="GO" id="GO:0004252">
    <property type="term" value="F:serine-type endopeptidase activity"/>
    <property type="evidence" value="ECO:0007669"/>
    <property type="project" value="UniProtKB-UniRule"/>
</dbReference>
<dbReference type="PROSITE" id="PS50853">
    <property type="entry name" value="FN3"/>
    <property type="match status" value="1"/>
</dbReference>
<evidence type="ECO:0000256" key="2">
    <source>
        <dbReference type="ARBA" id="ARBA00022801"/>
    </source>
</evidence>
<feature type="active site" description="Charge relay system" evidence="4">
    <location>
        <position position="346"/>
    </location>
</feature>
<dbReference type="SUPFAM" id="SSF52743">
    <property type="entry name" value="Subtilisin-like"/>
    <property type="match status" value="1"/>
</dbReference>
<dbReference type="InterPro" id="IPR025965">
    <property type="entry name" value="FlgD/Vpr_Ig-like"/>
</dbReference>
<dbReference type="InterPro" id="IPR023828">
    <property type="entry name" value="Peptidase_S8_Ser-AS"/>
</dbReference>
<dbReference type="Pfam" id="PF00082">
    <property type="entry name" value="Peptidase_S8"/>
    <property type="match status" value="1"/>
</dbReference>
<dbReference type="InterPro" id="IPR015500">
    <property type="entry name" value="Peptidase_S8_subtilisin-rel"/>
</dbReference>
<dbReference type="PRINTS" id="PR00723">
    <property type="entry name" value="SUBTILISIN"/>
</dbReference>
<dbReference type="SUPFAM" id="SSF49363">
    <property type="entry name" value="Purple acid phosphatase, N-terminal domain"/>
    <property type="match status" value="1"/>
</dbReference>
<dbReference type="SUPFAM" id="SSF49785">
    <property type="entry name" value="Galactose-binding domain-like"/>
    <property type="match status" value="1"/>
</dbReference>
<dbReference type="PROSITE" id="PS51892">
    <property type="entry name" value="SUBTILASE"/>
    <property type="match status" value="1"/>
</dbReference>
<dbReference type="SUPFAM" id="SSF49265">
    <property type="entry name" value="Fibronectin type III"/>
    <property type="match status" value="1"/>
</dbReference>
<dbReference type="GO" id="GO:0046872">
    <property type="term" value="F:metal ion binding"/>
    <property type="evidence" value="ECO:0007669"/>
    <property type="project" value="InterPro"/>
</dbReference>
<dbReference type="PROSITE" id="PS00138">
    <property type="entry name" value="SUBTILASE_SER"/>
    <property type="match status" value="1"/>
</dbReference>